<proteinExistence type="predicted"/>
<name>I1GXF7_BRADI</name>
<dbReference type="InterPro" id="IPR040850">
    <property type="entry name" value="Knl1_RWD_C"/>
</dbReference>
<dbReference type="EnsemblPlants" id="KQK17728">
    <property type="protein sequence ID" value="KQK17728"/>
    <property type="gene ID" value="BRADI_1g36350v3"/>
</dbReference>
<dbReference type="GeneID" id="100834777"/>
<dbReference type="STRING" id="15368.I1GXF7"/>
<evidence type="ECO:0000256" key="1">
    <source>
        <dbReference type="SAM" id="MobiDB-lite"/>
    </source>
</evidence>
<dbReference type="FunCoup" id="I1GXF7">
    <property type="interactions" value="702"/>
</dbReference>
<dbReference type="HOGENOM" id="CLU_003434_1_0_1"/>
<dbReference type="EMBL" id="CM000880">
    <property type="protein sequence ID" value="KQK17728.1"/>
    <property type="molecule type" value="Genomic_DNA"/>
</dbReference>
<feature type="compositionally biased region" description="Polar residues" evidence="1">
    <location>
        <begin position="494"/>
        <end position="503"/>
    </location>
</feature>
<organism evidence="3">
    <name type="scientific">Brachypodium distachyon</name>
    <name type="common">Purple false brome</name>
    <name type="synonym">Trachynia distachya</name>
    <dbReference type="NCBI Taxonomy" id="15368"/>
    <lineage>
        <taxon>Eukaryota</taxon>
        <taxon>Viridiplantae</taxon>
        <taxon>Streptophyta</taxon>
        <taxon>Embryophyta</taxon>
        <taxon>Tracheophyta</taxon>
        <taxon>Spermatophyta</taxon>
        <taxon>Magnoliopsida</taxon>
        <taxon>Liliopsida</taxon>
        <taxon>Poales</taxon>
        <taxon>Poaceae</taxon>
        <taxon>BOP clade</taxon>
        <taxon>Pooideae</taxon>
        <taxon>Stipodae</taxon>
        <taxon>Brachypodieae</taxon>
        <taxon>Brachypodium</taxon>
    </lineage>
</organism>
<reference evidence="4" key="3">
    <citation type="submission" date="2018-08" db="UniProtKB">
        <authorList>
            <consortium name="EnsemblPlants"/>
        </authorList>
    </citation>
    <scope>IDENTIFICATION</scope>
    <source>
        <strain evidence="4">cv. Bd21</strain>
    </source>
</reference>
<dbReference type="RefSeq" id="XP_003563644.2">
    <property type="nucleotide sequence ID" value="XM_003563596.4"/>
</dbReference>
<dbReference type="ExpressionAtlas" id="I1GXF7">
    <property type="expression patterns" value="baseline"/>
</dbReference>
<evidence type="ECO:0000313" key="4">
    <source>
        <dbReference type="EnsemblPlants" id="KQK17728"/>
    </source>
</evidence>
<feature type="region of interest" description="Disordered" evidence="1">
    <location>
        <begin position="484"/>
        <end position="503"/>
    </location>
</feature>
<evidence type="ECO:0000313" key="5">
    <source>
        <dbReference type="Proteomes" id="UP000008810"/>
    </source>
</evidence>
<protein>
    <recommendedName>
        <fullName evidence="2">Knl1 C-terminal RWD domain-containing protein</fullName>
    </recommendedName>
</protein>
<dbReference type="KEGG" id="bdi:100834777"/>
<dbReference type="eggNOG" id="ENOG502QT3U">
    <property type="taxonomic scope" value="Eukaryota"/>
</dbReference>
<dbReference type="OrthoDB" id="1929367at2759"/>
<accession>I1GXF7</accession>
<dbReference type="Gramene" id="KQK17728">
    <property type="protein sequence ID" value="KQK17728"/>
    <property type="gene ID" value="BRADI_1g36350v3"/>
</dbReference>
<evidence type="ECO:0000259" key="2">
    <source>
        <dbReference type="Pfam" id="PF18210"/>
    </source>
</evidence>
<reference evidence="3" key="2">
    <citation type="submission" date="2017-06" db="EMBL/GenBank/DDBJ databases">
        <title>WGS assembly of Brachypodium distachyon.</title>
        <authorList>
            <consortium name="The International Brachypodium Initiative"/>
            <person name="Lucas S."/>
            <person name="Harmon-Smith M."/>
            <person name="Lail K."/>
            <person name="Tice H."/>
            <person name="Grimwood J."/>
            <person name="Bruce D."/>
            <person name="Barry K."/>
            <person name="Shu S."/>
            <person name="Lindquist E."/>
            <person name="Wang M."/>
            <person name="Pitluck S."/>
            <person name="Vogel J.P."/>
            <person name="Garvin D.F."/>
            <person name="Mockler T.C."/>
            <person name="Schmutz J."/>
            <person name="Rokhsar D."/>
            <person name="Bevan M.W."/>
        </authorList>
    </citation>
    <scope>NUCLEOTIDE SEQUENCE</scope>
    <source>
        <strain evidence="3">Bd21</strain>
    </source>
</reference>
<sequence>MDASGGVVFPSPATEDETIARKRSRRVSFADTTNVHFFERDEDFETPPEERPASPSPSPGRPLAGDAAEGDDTEGEEEFVRPPFGFLGNVDVGSSSPGSAAGSISSFDGDGNFFGVVSTSFIQSGRPSDSGMSEDDGHDVTLDSRTFSMHFNNVVPPDDFSAHSAGSLRILNSESTTPLMDLTGSQSVKSSTGRDALTDMSVCADNPERYDYTKLSPTLSNLLQEAQEQKSTKDGTDFVNPDHALSLPASKEHMEEKACVDMSFDELGTVSSLEGHISICNPACSSSDLIQEDDAMIADIHDKYQTRLQENCNDDHISHPDANTVKTPMLLSPPPSYGSFMSNIDLQPPVLDQPSKDQPTGANQIASASILSSAVPTFSLSDAEQMHQQNQNMNSETGLLTPRIPVQPLQLTNGSVSSLRSKRQQLFSPIAPSPEACPLGSAFLKHGKRISALDHVLKFRLHESPHNLRLPMIERNELVLEPNNTFSKAGDHGSTVSVSSNSVAPQQLKKTVQTSILDAPSRQELNEATEVQDTSCDGSHKCSSPLDLDGSRRKRSAEEHGFAEQQLHEKRAKGPRSPITAGKQLPCVSLSSRMTEENQSAASDSEQSLSDDWNKVVFTISNSIKQLQICPASMRKLNPQQLDMLGAMLGKIHVARKYKRLSTAVRIQDSRLAEARSLHDKLLYEKAKLQINHAKLDKLRNKTQLCQVGIQECCYLKSKISQLLRLTAGAAQMKGNLLHAETLINASDRQEGHARITEKKLVLGMIQQKVEDLKSLLEHFCNIKGDISEVIRVSKKQLEMRNQCQIINQQASLWELNDIFERENKRDVILNYHNLLFQRVILNISDMSSIFVNNSLSGTKIEQAFPNLNASVAFSFVFKAEENQSVSDLRSLQKKTMETSLLLGNLVDVLEEIDYAKRELLNLISADFGVDSQTGQLGFSLRFISCKSTKRVVFSIDMTDLTRAVYPSEPCELPIKVSQAETTLSQPSLDKLTVSIRDLQPGRMLILRLCRMVSRLVNSLPG</sequence>
<keyword evidence="5" id="KW-1185">Reference proteome</keyword>
<dbReference type="AlphaFoldDB" id="I1GXF7"/>
<feature type="region of interest" description="Disordered" evidence="1">
    <location>
        <begin position="31"/>
        <end position="86"/>
    </location>
</feature>
<feature type="compositionally biased region" description="Acidic residues" evidence="1">
    <location>
        <begin position="68"/>
        <end position="77"/>
    </location>
</feature>
<dbReference type="OMA" id="DQPSHEC"/>
<feature type="domain" description="Knl1 C-terminal RWD" evidence="2">
    <location>
        <begin position="763"/>
        <end position="909"/>
    </location>
</feature>
<feature type="compositionally biased region" description="Basic and acidic residues" evidence="1">
    <location>
        <begin position="556"/>
        <end position="569"/>
    </location>
</feature>
<dbReference type="Proteomes" id="UP000008810">
    <property type="component" value="Chromosome 1"/>
</dbReference>
<evidence type="ECO:0000313" key="3">
    <source>
        <dbReference type="EMBL" id="KQK17728.1"/>
    </source>
</evidence>
<feature type="region of interest" description="Disordered" evidence="1">
    <location>
        <begin position="519"/>
        <end position="586"/>
    </location>
</feature>
<dbReference type="Pfam" id="PF18210">
    <property type="entry name" value="Knl1_RWD_C"/>
    <property type="match status" value="1"/>
</dbReference>
<dbReference type="PANTHER" id="PTHR35707:SF1">
    <property type="entry name" value="SPC7 KINETOCHORE PROTEIN DOMAIN-CONTAINING PROTEIN"/>
    <property type="match status" value="1"/>
</dbReference>
<dbReference type="PANTHER" id="PTHR35707">
    <property type="entry name" value="OS06G0608100 PROTEIN"/>
    <property type="match status" value="1"/>
</dbReference>
<reference evidence="3 4" key="1">
    <citation type="journal article" date="2010" name="Nature">
        <title>Genome sequencing and analysis of the model grass Brachypodium distachyon.</title>
        <authorList>
            <consortium name="International Brachypodium Initiative"/>
        </authorList>
    </citation>
    <scope>NUCLEOTIDE SEQUENCE [LARGE SCALE GENOMIC DNA]</scope>
    <source>
        <strain evidence="3 4">Bd21</strain>
    </source>
</reference>
<gene>
    <name evidence="4" type="primary">LOC100834777</name>
    <name evidence="3" type="ORF">BRADI_1g36350v3</name>
</gene>